<evidence type="ECO:0000256" key="4">
    <source>
        <dbReference type="ARBA" id="ARBA00023002"/>
    </source>
</evidence>
<dbReference type="InterPro" id="IPR045054">
    <property type="entry name" value="P4HA-like"/>
</dbReference>
<keyword evidence="2" id="KW-0479">Metal-binding</keyword>
<dbReference type="Gene3D" id="2.60.120.620">
    <property type="entry name" value="q2cbj1_9rhob like domain"/>
    <property type="match status" value="1"/>
</dbReference>
<feature type="domain" description="Prolyl 4-hydroxylase alpha subunit" evidence="6">
    <location>
        <begin position="37"/>
        <end position="216"/>
    </location>
</feature>
<dbReference type="InterPro" id="IPR006620">
    <property type="entry name" value="Pro_4_hyd_alph"/>
</dbReference>
<keyword evidence="4" id="KW-0560">Oxidoreductase</keyword>
<evidence type="ECO:0000259" key="6">
    <source>
        <dbReference type="SMART" id="SM00702"/>
    </source>
</evidence>
<dbReference type="EMBL" id="JBHLTM010000061">
    <property type="protein sequence ID" value="MFC0685983.1"/>
    <property type="molecule type" value="Genomic_DNA"/>
</dbReference>
<dbReference type="RefSeq" id="WP_267218722.1">
    <property type="nucleotide sequence ID" value="NZ_JAPCWC010000002.1"/>
</dbReference>
<dbReference type="PANTHER" id="PTHR10869">
    <property type="entry name" value="PROLYL 4-HYDROXYLASE ALPHA SUBUNIT"/>
    <property type="match status" value="1"/>
</dbReference>
<dbReference type="SMART" id="SM00702">
    <property type="entry name" value="P4Hc"/>
    <property type="match status" value="1"/>
</dbReference>
<sequence length="221" mass="24944">MAQEHHPDCEALARIGADVRDRLSLMAAARRIAVDDAEIYTIANFLPSATCRRLTALIDAVACPSRLVEEADWEGYRTSYSGDIDPGDTTVRNLEQELAHLTGLDATRSECAQGQRHLTGEYYHEHWDWFDTKADYWAGEDRNGGQRSWTAMVYLNAVEEGGHTDFTRLGLRVTPCPGTLLLWNNALPDGTPNPWTIHAARPVVRGVKYVVTKWYRARTWQ</sequence>
<keyword evidence="8" id="KW-1185">Reference proteome</keyword>
<comment type="cofactor">
    <cofactor evidence="1">
        <name>L-ascorbate</name>
        <dbReference type="ChEBI" id="CHEBI:38290"/>
    </cofactor>
</comment>
<organism evidence="7 8">
    <name type="scientific">Novosphingobium clariflavum</name>
    <dbReference type="NCBI Taxonomy" id="2029884"/>
    <lineage>
        <taxon>Bacteria</taxon>
        <taxon>Pseudomonadati</taxon>
        <taxon>Pseudomonadota</taxon>
        <taxon>Alphaproteobacteria</taxon>
        <taxon>Sphingomonadales</taxon>
        <taxon>Sphingomonadaceae</taxon>
        <taxon>Novosphingobium</taxon>
    </lineage>
</organism>
<dbReference type="Proteomes" id="UP001589858">
    <property type="component" value="Unassembled WGS sequence"/>
</dbReference>
<evidence type="ECO:0000256" key="5">
    <source>
        <dbReference type="ARBA" id="ARBA00023004"/>
    </source>
</evidence>
<proteinExistence type="predicted"/>
<name>A0ABV6S9R2_9SPHN</name>
<gene>
    <name evidence="7" type="ORF">ACFFF8_15425</name>
</gene>
<evidence type="ECO:0000313" key="7">
    <source>
        <dbReference type="EMBL" id="MFC0685983.1"/>
    </source>
</evidence>
<accession>A0ABV6S9R2</accession>
<keyword evidence="3" id="KW-0223">Dioxygenase</keyword>
<dbReference type="PANTHER" id="PTHR10869:SF246">
    <property type="entry name" value="TRANSMEMBRANE PROLYL 4-HYDROXYLASE"/>
    <property type="match status" value="1"/>
</dbReference>
<protein>
    <submittedName>
        <fullName evidence="7">2OG-Fe(II) oxygenase</fullName>
    </submittedName>
</protein>
<dbReference type="InterPro" id="IPR044862">
    <property type="entry name" value="Pro_4_hyd_alph_FE2OG_OXY"/>
</dbReference>
<comment type="caution">
    <text evidence="7">The sequence shown here is derived from an EMBL/GenBank/DDBJ whole genome shotgun (WGS) entry which is preliminary data.</text>
</comment>
<evidence type="ECO:0000256" key="3">
    <source>
        <dbReference type="ARBA" id="ARBA00022964"/>
    </source>
</evidence>
<keyword evidence="5" id="KW-0408">Iron</keyword>
<evidence type="ECO:0000313" key="8">
    <source>
        <dbReference type="Proteomes" id="UP001589858"/>
    </source>
</evidence>
<dbReference type="Pfam" id="PF13640">
    <property type="entry name" value="2OG-FeII_Oxy_3"/>
    <property type="match status" value="1"/>
</dbReference>
<evidence type="ECO:0000256" key="1">
    <source>
        <dbReference type="ARBA" id="ARBA00001961"/>
    </source>
</evidence>
<evidence type="ECO:0000256" key="2">
    <source>
        <dbReference type="ARBA" id="ARBA00022723"/>
    </source>
</evidence>
<reference evidence="7 8" key="1">
    <citation type="submission" date="2024-09" db="EMBL/GenBank/DDBJ databases">
        <authorList>
            <person name="Sun Q."/>
            <person name="Mori K."/>
        </authorList>
    </citation>
    <scope>NUCLEOTIDE SEQUENCE [LARGE SCALE GENOMIC DNA]</scope>
    <source>
        <strain evidence="7 8">CICC 11035S</strain>
    </source>
</reference>